<dbReference type="InterPro" id="IPR050653">
    <property type="entry name" value="Prot_Inhib_GrowthFact_Antg"/>
</dbReference>
<dbReference type="SMART" id="SM00280">
    <property type="entry name" value="KAZAL"/>
    <property type="match status" value="1"/>
</dbReference>
<evidence type="ECO:0000259" key="4">
    <source>
        <dbReference type="PROSITE" id="PS51465"/>
    </source>
</evidence>
<keyword evidence="6" id="KW-1185">Reference proteome</keyword>
<dbReference type="EMBL" id="JASMQC010000034">
    <property type="protein sequence ID" value="KAK1931300.1"/>
    <property type="molecule type" value="Genomic_DNA"/>
</dbReference>
<accession>A0AAD9G427</accession>
<dbReference type="CDD" id="cd00104">
    <property type="entry name" value="KAZAL_FS"/>
    <property type="match status" value="1"/>
</dbReference>
<dbReference type="Pfam" id="PF00050">
    <property type="entry name" value="Kazal_1"/>
    <property type="match status" value="1"/>
</dbReference>
<dbReference type="PANTHER" id="PTHR10913:SF45">
    <property type="entry name" value="FOLLISTATIN, ISOFORM A-RELATED"/>
    <property type="match status" value="1"/>
</dbReference>
<dbReference type="AlphaFoldDB" id="A0AAD9G427"/>
<organism evidence="5 6">
    <name type="scientific">Phytophthora citrophthora</name>
    <dbReference type="NCBI Taxonomy" id="4793"/>
    <lineage>
        <taxon>Eukaryota</taxon>
        <taxon>Sar</taxon>
        <taxon>Stramenopiles</taxon>
        <taxon>Oomycota</taxon>
        <taxon>Peronosporomycetes</taxon>
        <taxon>Peronosporales</taxon>
        <taxon>Peronosporaceae</taxon>
        <taxon>Phytophthora</taxon>
    </lineage>
</organism>
<dbReference type="Proteomes" id="UP001259832">
    <property type="component" value="Unassembled WGS sequence"/>
</dbReference>
<comment type="caution">
    <text evidence="5">The sequence shown here is derived from an EMBL/GenBank/DDBJ whole genome shotgun (WGS) entry which is preliminary data.</text>
</comment>
<keyword evidence="3" id="KW-1015">Disulfide bond</keyword>
<evidence type="ECO:0000256" key="3">
    <source>
        <dbReference type="ARBA" id="ARBA00023157"/>
    </source>
</evidence>
<keyword evidence="2" id="KW-0722">Serine protease inhibitor</keyword>
<feature type="domain" description="Kazal-like" evidence="4">
    <location>
        <begin position="74"/>
        <end position="128"/>
    </location>
</feature>
<dbReference type="GO" id="GO:0005576">
    <property type="term" value="C:extracellular region"/>
    <property type="evidence" value="ECO:0007669"/>
    <property type="project" value="TreeGrafter"/>
</dbReference>
<dbReference type="InterPro" id="IPR002350">
    <property type="entry name" value="Kazal_dom"/>
</dbReference>
<evidence type="ECO:0000313" key="5">
    <source>
        <dbReference type="EMBL" id="KAK1931300.1"/>
    </source>
</evidence>
<keyword evidence="1" id="KW-0646">Protease inhibitor</keyword>
<protein>
    <recommendedName>
        <fullName evidence="4">Kazal-like domain-containing protein</fullName>
    </recommendedName>
</protein>
<dbReference type="Gene3D" id="3.30.60.30">
    <property type="match status" value="1"/>
</dbReference>
<gene>
    <name evidence="5" type="ORF">P3T76_013056</name>
</gene>
<reference evidence="5" key="1">
    <citation type="submission" date="2023-08" db="EMBL/GenBank/DDBJ databases">
        <title>Reference Genome Resource for the Citrus Pathogen Phytophthora citrophthora.</title>
        <authorList>
            <person name="Moller H."/>
            <person name="Coetzee B."/>
            <person name="Rose L.J."/>
            <person name="Van Niekerk J.M."/>
        </authorList>
    </citation>
    <scope>NUCLEOTIDE SEQUENCE</scope>
    <source>
        <strain evidence="5">STE-U-9442</strain>
    </source>
</reference>
<evidence type="ECO:0000256" key="2">
    <source>
        <dbReference type="ARBA" id="ARBA00022900"/>
    </source>
</evidence>
<dbReference type="SUPFAM" id="SSF100895">
    <property type="entry name" value="Kazal-type serine protease inhibitors"/>
    <property type="match status" value="1"/>
</dbReference>
<evidence type="ECO:0000313" key="6">
    <source>
        <dbReference type="Proteomes" id="UP001259832"/>
    </source>
</evidence>
<name>A0AAD9G427_9STRA</name>
<dbReference type="PROSITE" id="PS51465">
    <property type="entry name" value="KAZAL_2"/>
    <property type="match status" value="1"/>
</dbReference>
<proteinExistence type="predicted"/>
<dbReference type="PANTHER" id="PTHR10913">
    <property type="entry name" value="FOLLISTATIN-RELATED"/>
    <property type="match status" value="1"/>
</dbReference>
<evidence type="ECO:0000256" key="1">
    <source>
        <dbReference type="ARBA" id="ARBA00022690"/>
    </source>
</evidence>
<sequence length="221" mass="24243">MHDDYWCSSRNLKLFRREGGGGLKHNLGITSCNHPDKNITKVADGACSNEQEQQQQQQQQEQQQQLHKLAFAPGYKGPMCADMGCPDNYVPVCGSDGVTYSNECNLGITSCNHPDKNITKVADGACSNEQNQSTEGAIPKRSCSGFLISEKTLASELVTGQMALAEGKKARRFYRSCHGDLLDALREEVYGISIGRPRYSIEVPMNFENIVITAYGMPGVS</sequence>
<dbReference type="InterPro" id="IPR036058">
    <property type="entry name" value="Kazal_dom_sf"/>
</dbReference>